<dbReference type="InterPro" id="IPR003778">
    <property type="entry name" value="CT_A_B"/>
</dbReference>
<evidence type="ECO:0000259" key="4">
    <source>
        <dbReference type="SMART" id="SM00797"/>
    </source>
</evidence>
<keyword evidence="6" id="KW-1185">Reference proteome</keyword>
<dbReference type="PANTHER" id="PTHR43309">
    <property type="entry name" value="5-OXOPROLINASE SUBUNIT C"/>
    <property type="match status" value="1"/>
</dbReference>
<dbReference type="Proteomes" id="UP000319576">
    <property type="component" value="Chromosome"/>
</dbReference>
<dbReference type="SMART" id="SM00797">
    <property type="entry name" value="AHS2"/>
    <property type="match status" value="1"/>
</dbReference>
<evidence type="ECO:0000256" key="3">
    <source>
        <dbReference type="ARBA" id="ARBA00022840"/>
    </source>
</evidence>
<evidence type="ECO:0000313" key="5">
    <source>
        <dbReference type="EMBL" id="QDU18417.1"/>
    </source>
</evidence>
<keyword evidence="1" id="KW-0547">Nucleotide-binding</keyword>
<dbReference type="Gene3D" id="2.40.100.10">
    <property type="entry name" value="Cyclophilin-like"/>
    <property type="match status" value="1"/>
</dbReference>
<evidence type="ECO:0000313" key="6">
    <source>
        <dbReference type="Proteomes" id="UP000319576"/>
    </source>
</evidence>
<keyword evidence="2" id="KW-0378">Hydrolase</keyword>
<dbReference type="KEGG" id="uli:ETAA1_03030"/>
<sequence length="305" mass="31573">MSLCVKRPGMLSLLVDAGRPRSRALGVPVGGAADRAALAIGNALVGNAPDAAALELTLAGPTLVAEHPTAAVVFGAPFAVLARGTIITPGTTFQLEPGDTLTIGATPAGARGYLCVAGGFDGPLVLGSRSALDPLTADAVLPCRPSRGEPRGLGFAALPDAEPYTLRALPGPQRDWFAADAFFGREYTVTPASNRMGVRLAGEPLTRRPGELVSEAVGPGAVQVANDGLPIVLGVDGQTIGGYPKVAHVIRADLDRLAQLRPGDRVRFRLVTWEEAEAAARERAAAVRAWLVRLRAADRAPVCGY</sequence>
<evidence type="ECO:0000256" key="1">
    <source>
        <dbReference type="ARBA" id="ARBA00022741"/>
    </source>
</evidence>
<dbReference type="GO" id="GO:0005524">
    <property type="term" value="F:ATP binding"/>
    <property type="evidence" value="ECO:0007669"/>
    <property type="project" value="UniProtKB-KW"/>
</dbReference>
<dbReference type="InterPro" id="IPR029000">
    <property type="entry name" value="Cyclophilin-like_dom_sf"/>
</dbReference>
<reference evidence="5 6" key="1">
    <citation type="submission" date="2019-02" db="EMBL/GenBank/DDBJ databases">
        <title>Deep-cultivation of Planctomycetes and their phenomic and genomic characterization uncovers novel biology.</title>
        <authorList>
            <person name="Wiegand S."/>
            <person name="Jogler M."/>
            <person name="Boedeker C."/>
            <person name="Pinto D."/>
            <person name="Vollmers J."/>
            <person name="Rivas-Marin E."/>
            <person name="Kohn T."/>
            <person name="Peeters S.H."/>
            <person name="Heuer A."/>
            <person name="Rast P."/>
            <person name="Oberbeckmann S."/>
            <person name="Bunk B."/>
            <person name="Jeske O."/>
            <person name="Meyerdierks A."/>
            <person name="Storesund J.E."/>
            <person name="Kallscheuer N."/>
            <person name="Luecker S."/>
            <person name="Lage O.M."/>
            <person name="Pohl T."/>
            <person name="Merkel B.J."/>
            <person name="Hornburger P."/>
            <person name="Mueller R.-W."/>
            <person name="Bruemmer F."/>
            <person name="Labrenz M."/>
            <person name="Spormann A.M."/>
            <person name="Op den Camp H."/>
            <person name="Overmann J."/>
            <person name="Amann R."/>
            <person name="Jetten M.S.M."/>
            <person name="Mascher T."/>
            <person name="Medema M.H."/>
            <person name="Devos D.P."/>
            <person name="Kaster A.-K."/>
            <person name="Ovreas L."/>
            <person name="Rohde M."/>
            <person name="Galperin M.Y."/>
            <person name="Jogler C."/>
        </authorList>
    </citation>
    <scope>NUCLEOTIDE SEQUENCE [LARGE SCALE GENOMIC DNA]</scope>
    <source>
        <strain evidence="5 6">ETA_A1</strain>
    </source>
</reference>
<protein>
    <submittedName>
        <fullName evidence="5">KipI antagonist</fullName>
    </submittedName>
</protein>
<organism evidence="5 6">
    <name type="scientific">Urbifossiella limnaea</name>
    <dbReference type="NCBI Taxonomy" id="2528023"/>
    <lineage>
        <taxon>Bacteria</taxon>
        <taxon>Pseudomonadati</taxon>
        <taxon>Planctomycetota</taxon>
        <taxon>Planctomycetia</taxon>
        <taxon>Gemmatales</taxon>
        <taxon>Gemmataceae</taxon>
        <taxon>Urbifossiella</taxon>
    </lineage>
</organism>
<dbReference type="GO" id="GO:0016787">
    <property type="term" value="F:hydrolase activity"/>
    <property type="evidence" value="ECO:0007669"/>
    <property type="project" value="UniProtKB-KW"/>
</dbReference>
<dbReference type="OrthoDB" id="9782422at2"/>
<proteinExistence type="predicted"/>
<gene>
    <name evidence="5" type="primary">kipA</name>
    <name evidence="5" type="ORF">ETAA1_03030</name>
</gene>
<evidence type="ECO:0000256" key="2">
    <source>
        <dbReference type="ARBA" id="ARBA00022801"/>
    </source>
</evidence>
<dbReference type="SUPFAM" id="SSF50891">
    <property type="entry name" value="Cyclophilin-like"/>
    <property type="match status" value="1"/>
</dbReference>
<dbReference type="Pfam" id="PF02626">
    <property type="entry name" value="CT_A_B"/>
    <property type="match status" value="1"/>
</dbReference>
<dbReference type="EMBL" id="CP036273">
    <property type="protein sequence ID" value="QDU18417.1"/>
    <property type="molecule type" value="Genomic_DNA"/>
</dbReference>
<dbReference type="AlphaFoldDB" id="A0A517XLM6"/>
<accession>A0A517XLM6</accession>
<name>A0A517XLM6_9BACT</name>
<keyword evidence="3" id="KW-0067">ATP-binding</keyword>
<dbReference type="InterPro" id="IPR052708">
    <property type="entry name" value="PxpC"/>
</dbReference>
<dbReference type="PANTHER" id="PTHR43309:SF3">
    <property type="entry name" value="5-OXOPROLINASE SUBUNIT C"/>
    <property type="match status" value="1"/>
</dbReference>
<feature type="domain" description="Carboxyltransferase" evidence="4">
    <location>
        <begin position="24"/>
        <end position="286"/>
    </location>
</feature>
<dbReference type="RefSeq" id="WP_145233689.1">
    <property type="nucleotide sequence ID" value="NZ_CP036273.1"/>
</dbReference>